<dbReference type="SMART" id="SM00173">
    <property type="entry name" value="RAS"/>
    <property type="match status" value="1"/>
</dbReference>
<name>A0A164RCB8_9CRUS</name>
<reference evidence="6 7" key="1">
    <citation type="submission" date="2016-03" db="EMBL/GenBank/DDBJ databases">
        <title>EvidentialGene: Evidence-directed Construction of Genes on Genomes.</title>
        <authorList>
            <person name="Gilbert D.G."/>
            <person name="Choi J.-H."/>
            <person name="Mockaitis K."/>
            <person name="Colbourne J."/>
            <person name="Pfrender M."/>
        </authorList>
    </citation>
    <scope>NUCLEOTIDE SEQUENCE [LARGE SCALE GENOMIC DNA]</scope>
    <source>
        <strain evidence="6 7">Xinb3</strain>
        <tissue evidence="6">Complete organism</tissue>
    </source>
</reference>
<organism evidence="6 7">
    <name type="scientific">Daphnia magna</name>
    <dbReference type="NCBI Taxonomy" id="35525"/>
    <lineage>
        <taxon>Eukaryota</taxon>
        <taxon>Metazoa</taxon>
        <taxon>Ecdysozoa</taxon>
        <taxon>Arthropoda</taxon>
        <taxon>Crustacea</taxon>
        <taxon>Branchiopoda</taxon>
        <taxon>Diplostraca</taxon>
        <taxon>Cladocera</taxon>
        <taxon>Anomopoda</taxon>
        <taxon>Daphniidae</taxon>
        <taxon>Daphnia</taxon>
    </lineage>
</organism>
<sequence>MFLSIRAGLSEKTGFLTVHGLPIVFKGQQSTKVGGGRTMTSPPKHYQNQSESPHCNKLVNRLNLASLSLRPRWRVMVLGHHSVGKSAFVVRFLTRRFIGDYDPKLERCYPVNTTLNGDHVMLELLDSGGHHLEDGSQSDLEAKIRWADAFILLYSVTDKCSFDECCRLRFLIGYNKRRRRHLFGSAFGNSHGLSAEIMGSSSSVILVANKVDQVEDRMVSTEEGEKRSRDLGCDLFFEISVREEVDVAKRVMEDLYFRWKYNQSHHHQHHLPQQQPHQPIATTPNGSSHHFGRRCLETFAGRCSANKSNSMDVISEREDGALPISLSLESPLPDVAADNISLEDKFRSRASTEGSLNFRNKRGIHRCVQPATPHLDQPGVPATCNITTKRPARRMSISLRGASSAF</sequence>
<dbReference type="Proteomes" id="UP000076858">
    <property type="component" value="Unassembled WGS sequence"/>
</dbReference>
<comment type="caution">
    <text evidence="6">The sequence shown here is derived from an EMBL/GenBank/DDBJ whole genome shotgun (WGS) entry which is preliminary data.</text>
</comment>
<evidence type="ECO:0000256" key="2">
    <source>
        <dbReference type="ARBA" id="ARBA00011984"/>
    </source>
</evidence>
<evidence type="ECO:0000256" key="5">
    <source>
        <dbReference type="SAM" id="MobiDB-lite"/>
    </source>
</evidence>
<dbReference type="SUPFAM" id="SSF52540">
    <property type="entry name" value="P-loop containing nucleoside triphosphate hydrolases"/>
    <property type="match status" value="1"/>
</dbReference>
<dbReference type="EMBL" id="LRGB01002190">
    <property type="protein sequence ID" value="KZS08525.1"/>
    <property type="molecule type" value="Genomic_DNA"/>
</dbReference>
<keyword evidence="3" id="KW-0378">Hydrolase</keyword>
<accession>A0A164RCB8</accession>
<proteinExistence type="inferred from homology"/>
<dbReference type="PROSITE" id="PS51421">
    <property type="entry name" value="RAS"/>
    <property type="match status" value="1"/>
</dbReference>
<dbReference type="InterPro" id="IPR051065">
    <property type="entry name" value="Ras-related_GTPase"/>
</dbReference>
<feature type="region of interest" description="Disordered" evidence="5">
    <location>
        <begin position="32"/>
        <end position="52"/>
    </location>
</feature>
<dbReference type="PANTHER" id="PTHR45704">
    <property type="entry name" value="RAS-LIKE FAMILY MEMBER 11"/>
    <property type="match status" value="1"/>
</dbReference>
<dbReference type="PRINTS" id="PR00449">
    <property type="entry name" value="RASTRNSFRMNG"/>
</dbReference>
<dbReference type="AlphaFoldDB" id="A0A164RCB8"/>
<dbReference type="GO" id="GO:0005525">
    <property type="term" value="F:GTP binding"/>
    <property type="evidence" value="ECO:0007669"/>
    <property type="project" value="InterPro"/>
</dbReference>
<dbReference type="SMART" id="SM00175">
    <property type="entry name" value="RAB"/>
    <property type="match status" value="1"/>
</dbReference>
<evidence type="ECO:0000313" key="6">
    <source>
        <dbReference type="EMBL" id="KZS08525.1"/>
    </source>
</evidence>
<dbReference type="GO" id="GO:0003925">
    <property type="term" value="F:G protein activity"/>
    <property type="evidence" value="ECO:0007669"/>
    <property type="project" value="UniProtKB-EC"/>
</dbReference>
<dbReference type="InterPro" id="IPR027417">
    <property type="entry name" value="P-loop_NTPase"/>
</dbReference>
<dbReference type="Gene3D" id="3.40.50.300">
    <property type="entry name" value="P-loop containing nucleotide triphosphate hydrolases"/>
    <property type="match status" value="1"/>
</dbReference>
<dbReference type="InterPro" id="IPR001806">
    <property type="entry name" value="Small_GTPase"/>
</dbReference>
<feature type="region of interest" description="Disordered" evidence="5">
    <location>
        <begin position="267"/>
        <end position="291"/>
    </location>
</feature>
<dbReference type="STRING" id="35525.A0A164RCB8"/>
<protein>
    <recommendedName>
        <fullName evidence="2">small monomeric GTPase</fullName>
        <ecNumber evidence="2">3.6.5.2</ecNumber>
    </recommendedName>
</protein>
<comment type="catalytic activity">
    <reaction evidence="4">
        <text>GTP + H2O = GDP + phosphate + H(+)</text>
        <dbReference type="Rhea" id="RHEA:19669"/>
        <dbReference type="ChEBI" id="CHEBI:15377"/>
        <dbReference type="ChEBI" id="CHEBI:15378"/>
        <dbReference type="ChEBI" id="CHEBI:37565"/>
        <dbReference type="ChEBI" id="CHEBI:43474"/>
        <dbReference type="ChEBI" id="CHEBI:58189"/>
        <dbReference type="EC" id="3.6.5.2"/>
    </reaction>
</comment>
<evidence type="ECO:0000256" key="4">
    <source>
        <dbReference type="ARBA" id="ARBA00048098"/>
    </source>
</evidence>
<evidence type="ECO:0000313" key="7">
    <source>
        <dbReference type="Proteomes" id="UP000076858"/>
    </source>
</evidence>
<keyword evidence="7" id="KW-1185">Reference proteome</keyword>
<dbReference type="EC" id="3.6.5.2" evidence="2"/>
<dbReference type="OrthoDB" id="18798at2759"/>
<evidence type="ECO:0000256" key="1">
    <source>
        <dbReference type="ARBA" id="ARBA00008344"/>
    </source>
</evidence>
<comment type="similarity">
    <text evidence="1">Belongs to the small GTPase superfamily. Ras family.</text>
</comment>
<dbReference type="Pfam" id="PF00071">
    <property type="entry name" value="Ras"/>
    <property type="match status" value="2"/>
</dbReference>
<gene>
    <name evidence="6" type="ORF">APZ42_027206</name>
</gene>
<evidence type="ECO:0000256" key="3">
    <source>
        <dbReference type="ARBA" id="ARBA00022801"/>
    </source>
</evidence>
<dbReference type="PROSITE" id="PS51419">
    <property type="entry name" value="RAB"/>
    <property type="match status" value="1"/>
</dbReference>